<proteinExistence type="predicted"/>
<reference evidence="1" key="1">
    <citation type="submission" date="2020-05" db="EMBL/GenBank/DDBJ databases">
        <authorList>
            <person name="Chiriac C."/>
            <person name="Salcher M."/>
            <person name="Ghai R."/>
            <person name="Kavagutti S V."/>
        </authorList>
    </citation>
    <scope>NUCLEOTIDE SEQUENCE</scope>
</reference>
<accession>A0A6J7AW79</accession>
<sequence length="175" mass="20172">MQMRCHAHQHNDHCVQVNVHQCQVHVQDLFVQVLLQDHNKVVQQLAHQQVVAVQAVRAVPAVQQLAHQIQILHIAHRTQTLVAHQQHLVVQVVQAVKAADVINVVELLVHLESKAENLARRIRVRKRCVKSSTIWRHLHLVAQLFRTVMANQQFAYVAAQHLWISQRKSVAIQQR</sequence>
<dbReference type="EMBL" id="CAFAHD010000027">
    <property type="protein sequence ID" value="CAB4837376.1"/>
    <property type="molecule type" value="Genomic_DNA"/>
</dbReference>
<gene>
    <name evidence="1" type="ORF">UFOPK3227_00393</name>
</gene>
<evidence type="ECO:0000313" key="1">
    <source>
        <dbReference type="EMBL" id="CAB4837376.1"/>
    </source>
</evidence>
<dbReference type="AlphaFoldDB" id="A0A6J7AW79"/>
<name>A0A6J7AW79_9ZZZZ</name>
<protein>
    <submittedName>
        <fullName evidence="1">Unannotated protein</fullName>
    </submittedName>
</protein>
<organism evidence="1">
    <name type="scientific">freshwater metagenome</name>
    <dbReference type="NCBI Taxonomy" id="449393"/>
    <lineage>
        <taxon>unclassified sequences</taxon>
        <taxon>metagenomes</taxon>
        <taxon>ecological metagenomes</taxon>
    </lineage>
</organism>